<accession>A0A1G9KTS2</accession>
<protein>
    <submittedName>
        <fullName evidence="1">Uncharacterized protein</fullName>
    </submittedName>
</protein>
<evidence type="ECO:0000313" key="2">
    <source>
        <dbReference type="Proteomes" id="UP000183200"/>
    </source>
</evidence>
<organism evidence="1 2">
    <name type="scientific">Pedobacter steynii</name>
    <dbReference type="NCBI Taxonomy" id="430522"/>
    <lineage>
        <taxon>Bacteria</taxon>
        <taxon>Pseudomonadati</taxon>
        <taxon>Bacteroidota</taxon>
        <taxon>Sphingobacteriia</taxon>
        <taxon>Sphingobacteriales</taxon>
        <taxon>Sphingobacteriaceae</taxon>
        <taxon>Pedobacter</taxon>
    </lineage>
</organism>
<dbReference type="EMBL" id="FNGY01000001">
    <property type="protein sequence ID" value="SDL53250.1"/>
    <property type="molecule type" value="Genomic_DNA"/>
</dbReference>
<evidence type="ECO:0000313" key="1">
    <source>
        <dbReference type="EMBL" id="SDL53250.1"/>
    </source>
</evidence>
<name>A0A1G9KTS2_9SPHI</name>
<gene>
    <name evidence="1" type="ORF">SAMN05421820_101677</name>
</gene>
<dbReference type="AlphaFoldDB" id="A0A1G9KTS2"/>
<proteinExistence type="predicted"/>
<dbReference type="Proteomes" id="UP000183200">
    <property type="component" value="Unassembled WGS sequence"/>
</dbReference>
<keyword evidence="2" id="KW-1185">Reference proteome</keyword>
<reference evidence="2" key="1">
    <citation type="submission" date="2016-10" db="EMBL/GenBank/DDBJ databases">
        <authorList>
            <person name="Varghese N."/>
            <person name="Submissions S."/>
        </authorList>
    </citation>
    <scope>NUCLEOTIDE SEQUENCE [LARGE SCALE GENOMIC DNA]</scope>
    <source>
        <strain evidence="2">DSM 19110</strain>
    </source>
</reference>
<sequence>MTYNKSQLQVYALFKRFFRENYPFGFTYQITSKDFIN</sequence>